<dbReference type="InterPro" id="IPR050435">
    <property type="entry name" value="MZM1/LYRM7"/>
</dbReference>
<evidence type="ECO:0000256" key="2">
    <source>
        <dbReference type="ARBA" id="ARBA00023128"/>
    </source>
</evidence>
<keyword evidence="2" id="KW-0496">Mitochondrion</keyword>
<dbReference type="OrthoDB" id="529194at2759"/>
<name>A0A068V906_COFCA</name>
<dbReference type="STRING" id="49390.A0A068V906"/>
<keyword evidence="6" id="KW-1185">Reference proteome</keyword>
<organism evidence="5 6">
    <name type="scientific">Coffea canephora</name>
    <name type="common">Robusta coffee</name>
    <dbReference type="NCBI Taxonomy" id="49390"/>
    <lineage>
        <taxon>Eukaryota</taxon>
        <taxon>Viridiplantae</taxon>
        <taxon>Streptophyta</taxon>
        <taxon>Embryophyta</taxon>
        <taxon>Tracheophyta</taxon>
        <taxon>Spermatophyta</taxon>
        <taxon>Magnoliopsida</taxon>
        <taxon>eudicotyledons</taxon>
        <taxon>Gunneridae</taxon>
        <taxon>Pentapetalae</taxon>
        <taxon>asterids</taxon>
        <taxon>lamiids</taxon>
        <taxon>Gentianales</taxon>
        <taxon>Rubiaceae</taxon>
        <taxon>Ixoroideae</taxon>
        <taxon>Gardenieae complex</taxon>
        <taxon>Bertiereae - Coffeeae clade</taxon>
        <taxon>Coffeeae</taxon>
        <taxon>Coffea</taxon>
    </lineage>
</organism>
<dbReference type="GO" id="GO:0005759">
    <property type="term" value="C:mitochondrial matrix"/>
    <property type="evidence" value="ECO:0007669"/>
    <property type="project" value="UniProtKB-SubCell"/>
</dbReference>
<evidence type="ECO:0000259" key="4">
    <source>
        <dbReference type="Pfam" id="PF05347"/>
    </source>
</evidence>
<evidence type="ECO:0000256" key="1">
    <source>
        <dbReference type="ARBA" id="ARBA00004305"/>
    </source>
</evidence>
<dbReference type="CDD" id="cd20267">
    <property type="entry name" value="Complex1_LYR_LYRM7"/>
    <property type="match status" value="1"/>
</dbReference>
<dbReference type="PANTHER" id="PTHR46749:SF1">
    <property type="entry name" value="COMPLEX III ASSEMBLY FACTOR LYRM7"/>
    <property type="match status" value="1"/>
</dbReference>
<protein>
    <recommendedName>
        <fullName evidence="4">Complex 1 LYR protein domain-containing protein</fullName>
    </recommendedName>
</protein>
<accession>A0A068V906</accession>
<dbReference type="AlphaFoldDB" id="A0A068V906"/>
<reference evidence="6" key="1">
    <citation type="journal article" date="2014" name="Science">
        <title>The coffee genome provides insight into the convergent evolution of caffeine biosynthesis.</title>
        <authorList>
            <person name="Denoeud F."/>
            <person name="Carretero-Paulet L."/>
            <person name="Dereeper A."/>
            <person name="Droc G."/>
            <person name="Guyot R."/>
            <person name="Pietrella M."/>
            <person name="Zheng C."/>
            <person name="Alberti A."/>
            <person name="Anthony F."/>
            <person name="Aprea G."/>
            <person name="Aury J.M."/>
            <person name="Bento P."/>
            <person name="Bernard M."/>
            <person name="Bocs S."/>
            <person name="Campa C."/>
            <person name="Cenci A."/>
            <person name="Combes M.C."/>
            <person name="Crouzillat D."/>
            <person name="Da Silva C."/>
            <person name="Daddiego L."/>
            <person name="De Bellis F."/>
            <person name="Dussert S."/>
            <person name="Garsmeur O."/>
            <person name="Gayraud T."/>
            <person name="Guignon V."/>
            <person name="Jahn K."/>
            <person name="Jamilloux V."/>
            <person name="Joet T."/>
            <person name="Labadie K."/>
            <person name="Lan T."/>
            <person name="Leclercq J."/>
            <person name="Lepelley M."/>
            <person name="Leroy T."/>
            <person name="Li L.T."/>
            <person name="Librado P."/>
            <person name="Lopez L."/>
            <person name="Munoz A."/>
            <person name="Noel B."/>
            <person name="Pallavicini A."/>
            <person name="Perrotta G."/>
            <person name="Poncet V."/>
            <person name="Pot D."/>
            <person name="Priyono X."/>
            <person name="Rigoreau M."/>
            <person name="Rouard M."/>
            <person name="Rozas J."/>
            <person name="Tranchant-Dubreuil C."/>
            <person name="VanBuren R."/>
            <person name="Zhang Q."/>
            <person name="Andrade A.C."/>
            <person name="Argout X."/>
            <person name="Bertrand B."/>
            <person name="de Kochko A."/>
            <person name="Graziosi G."/>
            <person name="Henry R.J."/>
            <person name="Jayarama X."/>
            <person name="Ming R."/>
            <person name="Nagai C."/>
            <person name="Rounsley S."/>
            <person name="Sankoff D."/>
            <person name="Giuliano G."/>
            <person name="Albert V.A."/>
            <person name="Wincker P."/>
            <person name="Lashermes P."/>
        </authorList>
    </citation>
    <scope>NUCLEOTIDE SEQUENCE [LARGE SCALE GENOMIC DNA]</scope>
    <source>
        <strain evidence="6">cv. DH200-94</strain>
    </source>
</reference>
<dbReference type="Gramene" id="CDP17131">
    <property type="protein sequence ID" value="CDP17131"/>
    <property type="gene ID" value="GSCOC_T00005055001"/>
</dbReference>
<dbReference type="Pfam" id="PF05347">
    <property type="entry name" value="Complex1_LYR"/>
    <property type="match status" value="1"/>
</dbReference>
<gene>
    <name evidence="5" type="ORF">GSCOC_T00005055001</name>
</gene>
<evidence type="ECO:0000256" key="3">
    <source>
        <dbReference type="ARBA" id="ARBA00023186"/>
    </source>
</evidence>
<dbReference type="PANTHER" id="PTHR46749">
    <property type="entry name" value="COMPLEX III ASSEMBLY FACTOR LYRM7"/>
    <property type="match status" value="1"/>
</dbReference>
<dbReference type="Proteomes" id="UP000295252">
    <property type="component" value="Chromosome I"/>
</dbReference>
<comment type="subcellular location">
    <subcellularLocation>
        <location evidence="1">Mitochondrion matrix</location>
    </subcellularLocation>
</comment>
<dbReference type="EMBL" id="HG739228">
    <property type="protein sequence ID" value="CDP17131.1"/>
    <property type="molecule type" value="Genomic_DNA"/>
</dbReference>
<dbReference type="InterPro" id="IPR008011">
    <property type="entry name" value="Complex1_LYR_dom"/>
</dbReference>
<keyword evidence="3" id="KW-0143">Chaperone</keyword>
<dbReference type="PhylomeDB" id="A0A068V906"/>
<feature type="domain" description="Complex 1 LYR protein" evidence="4">
    <location>
        <begin position="33"/>
        <end position="90"/>
    </location>
</feature>
<dbReference type="GO" id="GO:0034551">
    <property type="term" value="P:mitochondrial respiratory chain complex III assembly"/>
    <property type="evidence" value="ECO:0007669"/>
    <property type="project" value="InterPro"/>
</dbReference>
<dbReference type="OMA" id="DKDHAGA"/>
<dbReference type="FunCoup" id="A0A068V906">
    <property type="interactions" value="321"/>
</dbReference>
<dbReference type="InterPro" id="IPR045298">
    <property type="entry name" value="Complex1_LYR_LYRM7"/>
</dbReference>
<evidence type="ECO:0000313" key="5">
    <source>
        <dbReference type="EMBL" id="CDP17131.1"/>
    </source>
</evidence>
<sequence>MYSCRLVAKAHVNGVLSSFKIDREGGRMGRAAEALRAYRSVLRATRKSFAGDTLMLRESAAEVRKKFEENRHVTSEADVQRLLEEAREASQFISTMIVQAKLNERGGYEVKLDKQHADATLELPSEELLKKSR</sequence>
<proteinExistence type="predicted"/>
<dbReference type="GO" id="GO:0044183">
    <property type="term" value="F:protein folding chaperone"/>
    <property type="evidence" value="ECO:0007669"/>
    <property type="project" value="TreeGrafter"/>
</dbReference>
<dbReference type="InParanoid" id="A0A068V906"/>
<evidence type="ECO:0000313" key="6">
    <source>
        <dbReference type="Proteomes" id="UP000295252"/>
    </source>
</evidence>